<proteinExistence type="predicted"/>
<feature type="compositionally biased region" description="Polar residues" evidence="1">
    <location>
        <begin position="1"/>
        <end position="18"/>
    </location>
</feature>
<reference evidence="2" key="1">
    <citation type="submission" date="2022-07" db="EMBL/GenBank/DDBJ databases">
        <authorList>
            <person name="Trinca V."/>
            <person name="Uliana J.V.C."/>
            <person name="Torres T.T."/>
            <person name="Ward R.J."/>
            <person name="Monesi N."/>
        </authorList>
    </citation>
    <scope>NUCLEOTIDE SEQUENCE</scope>
    <source>
        <strain evidence="2">HSMRA1968</strain>
        <tissue evidence="2">Whole embryos</tissue>
    </source>
</reference>
<evidence type="ECO:0000313" key="3">
    <source>
        <dbReference type="Proteomes" id="UP001151699"/>
    </source>
</evidence>
<dbReference type="OrthoDB" id="6783014at2759"/>
<organism evidence="2 3">
    <name type="scientific">Pseudolycoriella hygida</name>
    <dbReference type="NCBI Taxonomy" id="35572"/>
    <lineage>
        <taxon>Eukaryota</taxon>
        <taxon>Metazoa</taxon>
        <taxon>Ecdysozoa</taxon>
        <taxon>Arthropoda</taxon>
        <taxon>Hexapoda</taxon>
        <taxon>Insecta</taxon>
        <taxon>Pterygota</taxon>
        <taxon>Neoptera</taxon>
        <taxon>Endopterygota</taxon>
        <taxon>Diptera</taxon>
        <taxon>Nematocera</taxon>
        <taxon>Sciaroidea</taxon>
        <taxon>Sciaridae</taxon>
        <taxon>Pseudolycoriella</taxon>
    </lineage>
</organism>
<evidence type="ECO:0000313" key="2">
    <source>
        <dbReference type="EMBL" id="KAJ6603014.1"/>
    </source>
</evidence>
<evidence type="ECO:0000256" key="1">
    <source>
        <dbReference type="SAM" id="MobiDB-lite"/>
    </source>
</evidence>
<protein>
    <submittedName>
        <fullName evidence="2">Uncharacterized protein</fullName>
    </submittedName>
</protein>
<feature type="non-terminal residue" evidence="2">
    <location>
        <position position="1"/>
    </location>
</feature>
<feature type="region of interest" description="Disordered" evidence="1">
    <location>
        <begin position="1"/>
        <end position="76"/>
    </location>
</feature>
<name>A0A9Q0MHV0_9DIPT</name>
<dbReference type="Proteomes" id="UP001151699">
    <property type="component" value="Unassembled WGS sequence"/>
</dbReference>
<keyword evidence="3" id="KW-1185">Reference proteome</keyword>
<dbReference type="AlphaFoldDB" id="A0A9Q0MHV0"/>
<comment type="caution">
    <text evidence="2">The sequence shown here is derived from an EMBL/GenBank/DDBJ whole genome shotgun (WGS) entry which is preliminary data.</text>
</comment>
<dbReference type="EMBL" id="WJQU01006017">
    <property type="protein sequence ID" value="KAJ6603014.1"/>
    <property type="molecule type" value="Genomic_DNA"/>
</dbReference>
<accession>A0A9Q0MHV0</accession>
<sequence length="157" mass="17458">SKMTDNSTGASEKTTVTKKQTELKSGDSVTLAGDATDEPEDVEINVEFDDDDEPSNINFLPEERRNGCDNTNMKIPTSDQGPKKYVCVYCMKRVSKLVRHLSTVHKNEDEVRKLLALPVGSLRHPPKGDMSFQVAYSISYSIAGIDKFRLKDSAELT</sequence>
<gene>
    <name evidence="2" type="ORF">Bhyg_16267</name>
</gene>
<feature type="compositionally biased region" description="Acidic residues" evidence="1">
    <location>
        <begin position="35"/>
        <end position="54"/>
    </location>
</feature>